<sequence length="66" mass="7199">MSAGEVRIKKKRRNGDGRNVHVKSSSPILQGCSSKSVSLQMVLWKRIKASSSESSLQGKSSLQVLK</sequence>
<proteinExistence type="predicted"/>
<comment type="caution">
    <text evidence="1">The sequence shown here is derived from an EMBL/GenBank/DDBJ whole genome shotgun (WGS) entry which is preliminary data.</text>
</comment>
<organism evidence="1 2">
    <name type="scientific">Smallanthus sonchifolius</name>
    <dbReference type="NCBI Taxonomy" id="185202"/>
    <lineage>
        <taxon>Eukaryota</taxon>
        <taxon>Viridiplantae</taxon>
        <taxon>Streptophyta</taxon>
        <taxon>Embryophyta</taxon>
        <taxon>Tracheophyta</taxon>
        <taxon>Spermatophyta</taxon>
        <taxon>Magnoliopsida</taxon>
        <taxon>eudicotyledons</taxon>
        <taxon>Gunneridae</taxon>
        <taxon>Pentapetalae</taxon>
        <taxon>asterids</taxon>
        <taxon>campanulids</taxon>
        <taxon>Asterales</taxon>
        <taxon>Asteraceae</taxon>
        <taxon>Asteroideae</taxon>
        <taxon>Heliantheae alliance</taxon>
        <taxon>Millerieae</taxon>
        <taxon>Smallanthus</taxon>
    </lineage>
</organism>
<name>A0ACB9EAM6_9ASTR</name>
<keyword evidence="2" id="KW-1185">Reference proteome</keyword>
<dbReference type="EMBL" id="CM042035">
    <property type="protein sequence ID" value="KAI3755740.1"/>
    <property type="molecule type" value="Genomic_DNA"/>
</dbReference>
<protein>
    <submittedName>
        <fullName evidence="1">Uncharacterized protein</fullName>
    </submittedName>
</protein>
<evidence type="ECO:0000313" key="2">
    <source>
        <dbReference type="Proteomes" id="UP001056120"/>
    </source>
</evidence>
<reference evidence="2" key="1">
    <citation type="journal article" date="2022" name="Mol. Ecol. Resour.">
        <title>The genomes of chicory, endive, great burdock and yacon provide insights into Asteraceae palaeo-polyploidization history and plant inulin production.</title>
        <authorList>
            <person name="Fan W."/>
            <person name="Wang S."/>
            <person name="Wang H."/>
            <person name="Wang A."/>
            <person name="Jiang F."/>
            <person name="Liu H."/>
            <person name="Zhao H."/>
            <person name="Xu D."/>
            <person name="Zhang Y."/>
        </authorList>
    </citation>
    <scope>NUCLEOTIDE SEQUENCE [LARGE SCALE GENOMIC DNA]</scope>
    <source>
        <strain evidence="2">cv. Yunnan</strain>
    </source>
</reference>
<gene>
    <name evidence="1" type="ORF">L1987_55546</name>
</gene>
<reference evidence="1 2" key="2">
    <citation type="journal article" date="2022" name="Mol. Ecol. Resour.">
        <title>The genomes of chicory, endive, great burdock and yacon provide insights into Asteraceae paleo-polyploidization history and plant inulin production.</title>
        <authorList>
            <person name="Fan W."/>
            <person name="Wang S."/>
            <person name="Wang H."/>
            <person name="Wang A."/>
            <person name="Jiang F."/>
            <person name="Liu H."/>
            <person name="Zhao H."/>
            <person name="Xu D."/>
            <person name="Zhang Y."/>
        </authorList>
    </citation>
    <scope>NUCLEOTIDE SEQUENCE [LARGE SCALE GENOMIC DNA]</scope>
    <source>
        <strain evidence="2">cv. Yunnan</strain>
        <tissue evidence="1">Leaves</tissue>
    </source>
</reference>
<accession>A0ACB9EAM6</accession>
<dbReference type="Proteomes" id="UP001056120">
    <property type="component" value="Linkage Group LG18"/>
</dbReference>
<evidence type="ECO:0000313" key="1">
    <source>
        <dbReference type="EMBL" id="KAI3755740.1"/>
    </source>
</evidence>